<sequence length="66" mass="7355">MFVKDADTGIYRCRKTGEDKGVMTCGQSPDRKLVFALNRANRHVSLARLSTEDEIPPVLSSGKCVW</sequence>
<reference evidence="2" key="1">
    <citation type="submission" date="2018-05" db="EMBL/GenBank/DDBJ databases">
        <title>Complete Genome Sequence of Methylobacterium sp. 17SD2-17.</title>
        <authorList>
            <person name="Srinivasan S."/>
        </authorList>
    </citation>
    <scope>NUCLEOTIDE SEQUENCE [LARGE SCALE GENOMIC DNA]</scope>
    <source>
        <strain evidence="2">17SD2-17</strain>
    </source>
</reference>
<evidence type="ECO:0000313" key="2">
    <source>
        <dbReference type="Proteomes" id="UP000245926"/>
    </source>
</evidence>
<protein>
    <submittedName>
        <fullName evidence="1">Uncharacterized protein</fullName>
    </submittedName>
</protein>
<keyword evidence="2" id="KW-1185">Reference proteome</keyword>
<dbReference type="RefSeq" id="WP_109894127.1">
    <property type="nucleotide sequence ID" value="NZ_CP029550.1"/>
</dbReference>
<evidence type="ECO:0000313" key="1">
    <source>
        <dbReference type="EMBL" id="AWN43380.1"/>
    </source>
</evidence>
<proteinExistence type="predicted"/>
<gene>
    <name evidence="1" type="ORF">DK389_26300</name>
</gene>
<dbReference type="EMBL" id="CP029550">
    <property type="protein sequence ID" value="AWN43380.1"/>
    <property type="molecule type" value="Genomic_DNA"/>
</dbReference>
<dbReference type="AlphaFoldDB" id="A0A2U8WD61"/>
<dbReference type="KEGG" id="mets:DK389_26300"/>
<accession>A0A2U8WD61</accession>
<dbReference type="Proteomes" id="UP000245926">
    <property type="component" value="Chromosome"/>
</dbReference>
<organism evidence="1 2">
    <name type="scientific">Methylobacterium durans</name>
    <dbReference type="NCBI Taxonomy" id="2202825"/>
    <lineage>
        <taxon>Bacteria</taxon>
        <taxon>Pseudomonadati</taxon>
        <taxon>Pseudomonadota</taxon>
        <taxon>Alphaproteobacteria</taxon>
        <taxon>Hyphomicrobiales</taxon>
        <taxon>Methylobacteriaceae</taxon>
        <taxon>Methylobacterium</taxon>
    </lineage>
</organism>
<name>A0A2U8WD61_9HYPH</name>